<evidence type="ECO:0000256" key="1">
    <source>
        <dbReference type="ARBA" id="ARBA00022603"/>
    </source>
</evidence>
<evidence type="ECO:0000256" key="2">
    <source>
        <dbReference type="ARBA" id="ARBA00022679"/>
    </source>
</evidence>
<protein>
    <recommendedName>
        <fullName evidence="4">Demethylmenaquinone methyltransferase</fullName>
        <ecNumber evidence="4">2.1.1.163</ecNumber>
    </recommendedName>
</protein>
<name>A0A147KL46_THECS</name>
<accession>A0A147KL46</accession>
<proteinExistence type="inferred from homology"/>
<comment type="function">
    <text evidence="4">Methyltransferase required for the conversion of demethylmenaquinol (DMKH2) to menaquinol (MKH2).</text>
</comment>
<dbReference type="PATRIC" id="fig|665004.4.peg.2664"/>
<dbReference type="UniPathway" id="UPA00079">
    <property type="reaction ID" value="UER00169"/>
</dbReference>
<keyword evidence="6" id="KW-1185">Reference proteome</keyword>
<dbReference type="AlphaFoldDB" id="A0A147KL46"/>
<dbReference type="GO" id="GO:0009234">
    <property type="term" value="P:menaquinone biosynthetic process"/>
    <property type="evidence" value="ECO:0007669"/>
    <property type="project" value="UniProtKB-UniRule"/>
</dbReference>
<evidence type="ECO:0000313" key="5">
    <source>
        <dbReference type="EMBL" id="KUP98055.1"/>
    </source>
</evidence>
<comment type="catalytic activity">
    <reaction evidence="4">
        <text>a 2-demethylmenaquinol + S-adenosyl-L-methionine = a menaquinol + S-adenosyl-L-homocysteine + H(+)</text>
        <dbReference type="Rhea" id="RHEA:42640"/>
        <dbReference type="Rhea" id="RHEA-COMP:9539"/>
        <dbReference type="Rhea" id="RHEA-COMP:9563"/>
        <dbReference type="ChEBI" id="CHEBI:15378"/>
        <dbReference type="ChEBI" id="CHEBI:18151"/>
        <dbReference type="ChEBI" id="CHEBI:55437"/>
        <dbReference type="ChEBI" id="CHEBI:57856"/>
        <dbReference type="ChEBI" id="CHEBI:59789"/>
        <dbReference type="EC" id="2.1.1.163"/>
    </reaction>
</comment>
<feature type="binding site" evidence="4">
    <location>
        <position position="62"/>
    </location>
    <ligand>
        <name>S-adenosyl-L-methionine</name>
        <dbReference type="ChEBI" id="CHEBI:59789"/>
    </ligand>
</feature>
<dbReference type="InterPro" id="IPR023576">
    <property type="entry name" value="UbiE/COQ5_MeTrFase_CS"/>
</dbReference>
<keyword evidence="2 4" id="KW-0808">Transferase</keyword>
<dbReference type="Pfam" id="PF01209">
    <property type="entry name" value="Ubie_methyltran"/>
    <property type="match status" value="1"/>
</dbReference>
<dbReference type="PROSITE" id="PS51608">
    <property type="entry name" value="SAM_MT_UBIE"/>
    <property type="match status" value="1"/>
</dbReference>
<dbReference type="STRING" id="665004.AC529_03640"/>
<evidence type="ECO:0000313" key="6">
    <source>
        <dbReference type="Proteomes" id="UP000074382"/>
    </source>
</evidence>
<dbReference type="PANTHER" id="PTHR43591">
    <property type="entry name" value="METHYLTRANSFERASE"/>
    <property type="match status" value="1"/>
</dbReference>
<dbReference type="GO" id="GO:0032259">
    <property type="term" value="P:methylation"/>
    <property type="evidence" value="ECO:0007669"/>
    <property type="project" value="UniProtKB-KW"/>
</dbReference>
<dbReference type="GO" id="GO:0043770">
    <property type="term" value="F:demethylmenaquinone methyltransferase activity"/>
    <property type="evidence" value="ECO:0007669"/>
    <property type="project" value="UniProtKB-UniRule"/>
</dbReference>
<dbReference type="CDD" id="cd02440">
    <property type="entry name" value="AdoMet_MTases"/>
    <property type="match status" value="1"/>
</dbReference>
<feature type="binding site" evidence="4">
    <location>
        <position position="124"/>
    </location>
    <ligand>
        <name>S-adenosyl-L-methionine</name>
        <dbReference type="ChEBI" id="CHEBI:59789"/>
    </ligand>
</feature>
<dbReference type="Proteomes" id="UP000074382">
    <property type="component" value="Unassembled WGS sequence"/>
</dbReference>
<keyword evidence="1 4" id="KW-0489">Methyltransferase</keyword>
<dbReference type="NCBIfam" id="TIGR01934">
    <property type="entry name" value="MenG_MenH_UbiE"/>
    <property type="match status" value="1"/>
</dbReference>
<dbReference type="PANTHER" id="PTHR43591:SF24">
    <property type="entry name" value="2-METHOXY-6-POLYPRENYL-1,4-BENZOQUINOL METHYLASE, MITOCHONDRIAL"/>
    <property type="match status" value="1"/>
</dbReference>
<dbReference type="InterPro" id="IPR029063">
    <property type="entry name" value="SAM-dependent_MTases_sf"/>
</dbReference>
<dbReference type="Gene3D" id="3.40.50.150">
    <property type="entry name" value="Vaccinia Virus protein VP39"/>
    <property type="match status" value="1"/>
</dbReference>
<evidence type="ECO:0000256" key="3">
    <source>
        <dbReference type="ARBA" id="ARBA00022691"/>
    </source>
</evidence>
<keyword evidence="5" id="KW-0830">Ubiquinone</keyword>
<keyword evidence="4" id="KW-0474">Menaquinone biosynthesis</keyword>
<dbReference type="PROSITE" id="PS01184">
    <property type="entry name" value="UBIE_2"/>
    <property type="match status" value="1"/>
</dbReference>
<feature type="binding site" evidence="4">
    <location>
        <position position="80"/>
    </location>
    <ligand>
        <name>S-adenosyl-L-methionine</name>
        <dbReference type="ChEBI" id="CHEBI:59789"/>
    </ligand>
</feature>
<evidence type="ECO:0000256" key="4">
    <source>
        <dbReference type="HAMAP-Rule" id="MF_01813"/>
    </source>
</evidence>
<feature type="binding site" evidence="4">
    <location>
        <begin position="107"/>
        <end position="108"/>
    </location>
    <ligand>
        <name>S-adenosyl-L-methionine</name>
        <dbReference type="ChEBI" id="CHEBI:59789"/>
    </ligand>
</feature>
<sequence length="236" mass="25878">MTRAELDKDPQDVAAMFDTIASRYDLLNSVLTLGWERRWRKAVVDAVDAYSGELVLDLAAGTGTSSESFTRKGARVIACDFSLGMLQVGAERRGGASRRGVTVVAGDALALPFADETFDAVTISFGLRNVQDADRALRELRRVTKVGGRLVICEFSHLPVRPLDRILAKGMEIGLPLVARGFSDNPDAYAYLSESIAAWPDQRALARQLQAAGWSRVAWRNLTFGVVALHRARRED</sequence>
<dbReference type="InterPro" id="IPR004033">
    <property type="entry name" value="UbiE/COQ5_MeTrFase"/>
</dbReference>
<organism evidence="5 6">
    <name type="scientific">Thermobifida cellulosilytica TB100</name>
    <dbReference type="NCBI Taxonomy" id="665004"/>
    <lineage>
        <taxon>Bacteria</taxon>
        <taxon>Bacillati</taxon>
        <taxon>Actinomycetota</taxon>
        <taxon>Actinomycetes</taxon>
        <taxon>Streptosporangiales</taxon>
        <taxon>Nocardiopsidaceae</taxon>
        <taxon>Thermobifida</taxon>
    </lineage>
</organism>
<dbReference type="NCBIfam" id="NF001241">
    <property type="entry name" value="PRK00216.1-2"/>
    <property type="match status" value="1"/>
</dbReference>
<comment type="similarity">
    <text evidence="4">Belongs to the class I-like SAM-binding methyltransferase superfamily. MenG/UbiE family.</text>
</comment>
<dbReference type="EC" id="2.1.1.163" evidence="4"/>
<gene>
    <name evidence="4" type="primary">menG</name>
    <name evidence="5" type="ORF">AC529_03640</name>
</gene>
<reference evidence="6" key="1">
    <citation type="journal article" date="2017" name="Acta Aliment.">
        <title>Plant polysaccharide degrading enzyme system of Thermpbifida cellulosilytica TB100 revealed by de novo genome project data.</title>
        <authorList>
            <person name="Toth A."/>
            <person name="Baka E."/>
            <person name="Luzics S."/>
            <person name="Bata-Vidacs I."/>
            <person name="Nagy I."/>
            <person name="Balint B."/>
            <person name="Herceg R."/>
            <person name="Olasz F."/>
            <person name="Wilk T."/>
            <person name="Nagy T."/>
            <person name="Kriszt B."/>
            <person name="Nagy I."/>
            <person name="Kukolya J."/>
        </authorList>
    </citation>
    <scope>NUCLEOTIDE SEQUENCE [LARGE SCALE GENOMIC DNA]</scope>
    <source>
        <strain evidence="6">TB100</strain>
    </source>
</reference>
<comment type="pathway">
    <text evidence="4">Quinol/quinone metabolism; menaquinone biosynthesis; menaquinol from 1,4-dihydroxy-2-naphthoate: step 2/2.</text>
</comment>
<dbReference type="EMBL" id="LGEM01000016">
    <property type="protein sequence ID" value="KUP98055.1"/>
    <property type="molecule type" value="Genomic_DNA"/>
</dbReference>
<dbReference type="RefSeq" id="WP_068756619.1">
    <property type="nucleotide sequence ID" value="NZ_KQ950182.1"/>
</dbReference>
<dbReference type="OrthoDB" id="9808140at2"/>
<comment type="caution">
    <text evidence="5">The sequence shown here is derived from an EMBL/GenBank/DDBJ whole genome shotgun (WGS) entry which is preliminary data.</text>
</comment>
<keyword evidence="3 4" id="KW-0949">S-adenosyl-L-methionine</keyword>
<dbReference type="HAMAP" id="MF_01813">
    <property type="entry name" value="MenG_UbiE_methyltr"/>
    <property type="match status" value="1"/>
</dbReference>
<dbReference type="SUPFAM" id="SSF53335">
    <property type="entry name" value="S-adenosyl-L-methionine-dependent methyltransferases"/>
    <property type="match status" value="1"/>
</dbReference>